<dbReference type="Gene3D" id="3.40.50.150">
    <property type="entry name" value="Vaccinia Virus protein VP39"/>
    <property type="match status" value="1"/>
</dbReference>
<dbReference type="Pfam" id="PF13649">
    <property type="entry name" value="Methyltransf_25"/>
    <property type="match status" value="1"/>
</dbReference>
<gene>
    <name evidence="2" type="ORF">METZ01_LOCUS506860</name>
</gene>
<protein>
    <recommendedName>
        <fullName evidence="1">Methyltransferase domain-containing protein</fullName>
    </recommendedName>
</protein>
<reference evidence="2" key="1">
    <citation type="submission" date="2018-05" db="EMBL/GenBank/DDBJ databases">
        <authorList>
            <person name="Lanie J.A."/>
            <person name="Ng W.-L."/>
            <person name="Kazmierczak K.M."/>
            <person name="Andrzejewski T.M."/>
            <person name="Davidsen T.M."/>
            <person name="Wayne K.J."/>
            <person name="Tettelin H."/>
            <person name="Glass J.I."/>
            <person name="Rusch D."/>
            <person name="Podicherti R."/>
            <person name="Tsui H.-C.T."/>
            <person name="Winkler M.E."/>
        </authorList>
    </citation>
    <scope>NUCLEOTIDE SEQUENCE</scope>
</reference>
<sequence>MNDYHDYVIKNGKFIGQFEDMYQNCDEPWPESERDLAENPVSAHTVTLIKKNRFKKLFTVGSGKGFHADWLQRQCSGLEVEGCEVSSTAIEYSKKYFPHINILQMDIKDFDKYKFDFDVILFREILWYILPQWDFVIKTLKKRYISKYIIIEISCYDNQTYGREHFDGPDAIIKEFPFQIDEILRHHLSPDQKEGMLLISA</sequence>
<feature type="domain" description="Methyltransferase" evidence="1">
    <location>
        <begin position="60"/>
        <end position="138"/>
    </location>
</feature>
<evidence type="ECO:0000313" key="2">
    <source>
        <dbReference type="EMBL" id="SVE54006.1"/>
    </source>
</evidence>
<dbReference type="AlphaFoldDB" id="A0A383EAY6"/>
<evidence type="ECO:0000259" key="1">
    <source>
        <dbReference type="Pfam" id="PF13649"/>
    </source>
</evidence>
<feature type="non-terminal residue" evidence="2">
    <location>
        <position position="201"/>
    </location>
</feature>
<dbReference type="SUPFAM" id="SSF53335">
    <property type="entry name" value="S-adenosyl-L-methionine-dependent methyltransferases"/>
    <property type="match status" value="1"/>
</dbReference>
<proteinExistence type="predicted"/>
<dbReference type="EMBL" id="UINC01224403">
    <property type="protein sequence ID" value="SVE54006.1"/>
    <property type="molecule type" value="Genomic_DNA"/>
</dbReference>
<organism evidence="2">
    <name type="scientific">marine metagenome</name>
    <dbReference type="NCBI Taxonomy" id="408172"/>
    <lineage>
        <taxon>unclassified sequences</taxon>
        <taxon>metagenomes</taxon>
        <taxon>ecological metagenomes</taxon>
    </lineage>
</organism>
<name>A0A383EAY6_9ZZZZ</name>
<accession>A0A383EAY6</accession>
<dbReference type="InterPro" id="IPR041698">
    <property type="entry name" value="Methyltransf_25"/>
</dbReference>
<dbReference type="InterPro" id="IPR029063">
    <property type="entry name" value="SAM-dependent_MTases_sf"/>
</dbReference>